<keyword evidence="8" id="KW-1185">Reference proteome</keyword>
<dbReference type="Pfam" id="PF13528">
    <property type="entry name" value="Glyco_trans_1_3"/>
    <property type="match status" value="1"/>
</dbReference>
<evidence type="ECO:0000256" key="2">
    <source>
        <dbReference type="ARBA" id="ARBA00022475"/>
    </source>
</evidence>
<dbReference type="InterPro" id="IPR005262">
    <property type="entry name" value="MJ1255-like"/>
</dbReference>
<evidence type="ECO:0000256" key="5">
    <source>
        <dbReference type="ARBA" id="ARBA00023136"/>
    </source>
</evidence>
<accession>A0A8T5UVL3</accession>
<dbReference type="Pfam" id="PF00535">
    <property type="entry name" value="Glycos_transf_2"/>
    <property type="match status" value="1"/>
</dbReference>
<dbReference type="Gene3D" id="3.40.50.2000">
    <property type="entry name" value="Glycogen Phosphorylase B"/>
    <property type="match status" value="1"/>
</dbReference>
<evidence type="ECO:0000256" key="1">
    <source>
        <dbReference type="ARBA" id="ARBA00004236"/>
    </source>
</evidence>
<dbReference type="GO" id="GO:0005886">
    <property type="term" value="C:plasma membrane"/>
    <property type="evidence" value="ECO:0007669"/>
    <property type="project" value="UniProtKB-SubCell"/>
</dbReference>
<dbReference type="RefSeq" id="WP_223790559.1">
    <property type="nucleotide sequence ID" value="NZ_JAIOUQ010000003.1"/>
</dbReference>
<keyword evidence="5" id="KW-0472">Membrane</keyword>
<dbReference type="InterPro" id="IPR001173">
    <property type="entry name" value="Glyco_trans_2-like"/>
</dbReference>
<dbReference type="AlphaFoldDB" id="A0A8T5UVL3"/>
<reference evidence="8" key="1">
    <citation type="journal article" date="2022" name="Microbiol. Resour. Announc.">
        <title>Draft Genome Sequence of a Methanogenic Archaeon from West Spitsbergen Permafrost.</title>
        <authorList>
            <person name="Trubitsyn V."/>
            <person name="Rivkina E."/>
            <person name="Shcherbakova V."/>
        </authorList>
    </citation>
    <scope>NUCLEOTIDE SEQUENCE [LARGE SCALE GENOMIC DNA]</scope>
    <source>
        <strain evidence="8">VT</strain>
    </source>
</reference>
<dbReference type="Gene3D" id="3.90.550.10">
    <property type="entry name" value="Spore Coat Polysaccharide Biosynthesis Protein SpsA, Chain A"/>
    <property type="match status" value="1"/>
</dbReference>
<keyword evidence="3 7" id="KW-0328">Glycosyltransferase</keyword>
<dbReference type="EC" id="2.4.-.-" evidence="7"/>
<protein>
    <submittedName>
        <fullName evidence="7">Glycosyltransferase</fullName>
        <ecNumber evidence="7">2.4.-.-</ecNumber>
    </submittedName>
</protein>
<keyword evidence="2" id="KW-1003">Cell membrane</keyword>
<dbReference type="GO" id="GO:0016757">
    <property type="term" value="F:glycosyltransferase activity"/>
    <property type="evidence" value="ECO:0007669"/>
    <property type="project" value="UniProtKB-KW"/>
</dbReference>
<comment type="caution">
    <text evidence="7">The sequence shown here is derived from an EMBL/GenBank/DDBJ whole genome shotgun (WGS) entry which is preliminary data.</text>
</comment>
<dbReference type="EMBL" id="JAIOUQ010000003">
    <property type="protein sequence ID" value="MBZ2164913.1"/>
    <property type="molecule type" value="Genomic_DNA"/>
</dbReference>
<comment type="subcellular location">
    <subcellularLocation>
        <location evidence="1">Cell membrane</location>
    </subcellularLocation>
</comment>
<evidence type="ECO:0000256" key="4">
    <source>
        <dbReference type="ARBA" id="ARBA00022679"/>
    </source>
</evidence>
<evidence type="ECO:0000313" key="7">
    <source>
        <dbReference type="EMBL" id="MBZ2164913.1"/>
    </source>
</evidence>
<dbReference type="SUPFAM" id="SSF53448">
    <property type="entry name" value="Nucleotide-diphospho-sugar transferases"/>
    <property type="match status" value="1"/>
</dbReference>
<keyword evidence="4 7" id="KW-0808">Transferase</keyword>
<dbReference type="SUPFAM" id="SSF53756">
    <property type="entry name" value="UDP-Glycosyltransferase/glycogen phosphorylase"/>
    <property type="match status" value="1"/>
</dbReference>
<name>A0A8T5UVL3_9EURY</name>
<gene>
    <name evidence="7" type="ORF">K8N75_02455</name>
</gene>
<dbReference type="PANTHER" id="PTHR43646:SF2">
    <property type="entry name" value="GLYCOSYLTRANSFERASE 2-LIKE DOMAIN-CONTAINING PROTEIN"/>
    <property type="match status" value="1"/>
</dbReference>
<organism evidence="7 8">
    <name type="scientific">Methanobacterium spitsbergense</name>
    <dbReference type="NCBI Taxonomy" id="2874285"/>
    <lineage>
        <taxon>Archaea</taxon>
        <taxon>Methanobacteriati</taxon>
        <taxon>Methanobacteriota</taxon>
        <taxon>Methanomada group</taxon>
        <taxon>Methanobacteria</taxon>
        <taxon>Methanobacteriales</taxon>
        <taxon>Methanobacteriaceae</taxon>
        <taxon>Methanobacterium</taxon>
    </lineage>
</organism>
<dbReference type="PANTHER" id="PTHR43646">
    <property type="entry name" value="GLYCOSYLTRANSFERASE"/>
    <property type="match status" value="1"/>
</dbReference>
<dbReference type="Proteomes" id="UP000825933">
    <property type="component" value="Unassembled WGS sequence"/>
</dbReference>
<evidence type="ECO:0000313" key="8">
    <source>
        <dbReference type="Proteomes" id="UP000825933"/>
    </source>
</evidence>
<sequence length="589" mass="67539">MKLSIIIPTYNEEEYLPKLLYSIKEQEFKDYEIIIADAGSTDSTKEIAKLSCTKVINGGLPAVGRNNGAKIAEGEYLLFLDSDVVLSAGYLESAIEEFEEKELGIAITQIIPLSDSNVDKVLHKFANFFMKRAESIKPHGAGCYGILTTKILHEKAKGFDEELDFGEDSDYIERIAKISTFKVLRNPRLLVSTRRLEKEGLKDLAFKYTKSTIYDFRGKKISAEDLDYKFGHEKNDNFSSKPRIIYAACGEGMGHAIRTSVVLKHLKQENDVVVFASSRAFEYLSGKFDNVYEIYGFNTVYEDNAVNDKKTFIKAMKNLPRDVKDNIKLLYNIANEFKPELIISDFEFYSNILSKIIRVPMISIDNMHVITHCKIDVPRKYSRDKLKAEGVVRSFIMLPQKYLITSYFYPEIKNPDKVSIFPPILRNEILNLESLKEDHVLVYQTSTSNSKLIEVLKKVDENFIIYGFDCEKVDENLIFREFNEDQFFKDLGTCKAVLANGGFTLISESIYLKKPVLSIPVKGQFEQILNAIYLERLGYGEFHEELELDVVEQFLNKLDTYSESLKSYKQDGNKAILKELDHLIKIYSK</sequence>
<feature type="domain" description="Glycosyltransferase 2-like" evidence="6">
    <location>
        <begin position="4"/>
        <end position="132"/>
    </location>
</feature>
<dbReference type="InterPro" id="IPR029044">
    <property type="entry name" value="Nucleotide-diphossugar_trans"/>
</dbReference>
<dbReference type="NCBIfam" id="TIGR00661">
    <property type="entry name" value="MJ1255"/>
    <property type="match status" value="1"/>
</dbReference>
<proteinExistence type="predicted"/>
<evidence type="ECO:0000256" key="3">
    <source>
        <dbReference type="ARBA" id="ARBA00022676"/>
    </source>
</evidence>
<evidence type="ECO:0000259" key="6">
    <source>
        <dbReference type="Pfam" id="PF00535"/>
    </source>
</evidence>